<sequence length="248" mass="25581">MGQQLANQVMLITGAGSTIGRQTAQLLAQAGARIMAADRPGLALTNTVSDLTAAGFTAIAVPTPASSTPAATAEALITAVTRHFGRLDGVITHAGTMSQLIAPETCGDKLWDQVTATTTANLSAISQAAMPYFTQQHHGILVNVATVGKLAGAQAETAYAAAKRATTTLTKRLAAHATTGIRINAITPGNIQADIVEPLRVRQAQIAGGLKVITRTSDEIAQTARFLASAQADDVNGVIVSVDRGWTF</sequence>
<dbReference type="PANTHER" id="PTHR42760">
    <property type="entry name" value="SHORT-CHAIN DEHYDROGENASES/REDUCTASES FAMILY MEMBER"/>
    <property type="match status" value="1"/>
</dbReference>
<evidence type="ECO:0000313" key="3">
    <source>
        <dbReference type="EMBL" id="SMS13401.1"/>
    </source>
</evidence>
<dbReference type="CDD" id="cd05233">
    <property type="entry name" value="SDR_c"/>
    <property type="match status" value="1"/>
</dbReference>
<reference evidence="4" key="1">
    <citation type="submission" date="2017-05" db="EMBL/GenBank/DDBJ databases">
        <authorList>
            <person name="Papadimitriou K."/>
        </authorList>
    </citation>
    <scope>NUCLEOTIDE SEQUENCE [LARGE SCALE GENOMIC DNA]</scope>
    <source>
        <strain evidence="4">ACA-DC 3411</strain>
    </source>
</reference>
<keyword evidence="2" id="KW-0560">Oxidoreductase</keyword>
<organism evidence="3 4">
    <name type="scientific">Levilactobacillus zymae</name>
    <dbReference type="NCBI Taxonomy" id="267363"/>
    <lineage>
        <taxon>Bacteria</taxon>
        <taxon>Bacillati</taxon>
        <taxon>Bacillota</taxon>
        <taxon>Bacilli</taxon>
        <taxon>Lactobacillales</taxon>
        <taxon>Lactobacillaceae</taxon>
        <taxon>Levilactobacillus</taxon>
    </lineage>
</organism>
<dbReference type="InterPro" id="IPR002347">
    <property type="entry name" value="SDR_fam"/>
</dbReference>
<dbReference type="EMBL" id="LT854705">
    <property type="protein sequence ID" value="SMS13401.1"/>
    <property type="molecule type" value="Genomic_DNA"/>
</dbReference>
<dbReference type="AlphaFoldDB" id="A0A1Y6JW98"/>
<dbReference type="KEGG" id="lzy:LZ3411_0351"/>
<protein>
    <submittedName>
        <fullName evidence="3">Oxidoreductase, short-chain dehydrogenase/reductase family</fullName>
    </submittedName>
</protein>
<dbReference type="Gene3D" id="3.40.50.720">
    <property type="entry name" value="NAD(P)-binding Rossmann-like Domain"/>
    <property type="match status" value="1"/>
</dbReference>
<dbReference type="GO" id="GO:0016616">
    <property type="term" value="F:oxidoreductase activity, acting on the CH-OH group of donors, NAD or NADP as acceptor"/>
    <property type="evidence" value="ECO:0007669"/>
    <property type="project" value="TreeGrafter"/>
</dbReference>
<dbReference type="InterPro" id="IPR036291">
    <property type="entry name" value="NAD(P)-bd_dom_sf"/>
</dbReference>
<gene>
    <name evidence="3" type="ORF">LZ3411_0351</name>
</gene>
<evidence type="ECO:0000313" key="4">
    <source>
        <dbReference type="Proteomes" id="UP000195412"/>
    </source>
</evidence>
<dbReference type="PRINTS" id="PR00081">
    <property type="entry name" value="GDHRDH"/>
</dbReference>
<dbReference type="Pfam" id="PF13561">
    <property type="entry name" value="adh_short_C2"/>
    <property type="match status" value="1"/>
</dbReference>
<evidence type="ECO:0000256" key="1">
    <source>
        <dbReference type="ARBA" id="ARBA00006484"/>
    </source>
</evidence>
<proteinExistence type="inferred from homology"/>
<dbReference type="Proteomes" id="UP000195412">
    <property type="component" value="Chromosome I"/>
</dbReference>
<dbReference type="PANTHER" id="PTHR42760:SF133">
    <property type="entry name" value="3-OXOACYL-[ACYL-CARRIER-PROTEIN] REDUCTASE"/>
    <property type="match status" value="1"/>
</dbReference>
<dbReference type="SUPFAM" id="SSF51735">
    <property type="entry name" value="NAD(P)-binding Rossmann-fold domains"/>
    <property type="match status" value="1"/>
</dbReference>
<evidence type="ECO:0000256" key="2">
    <source>
        <dbReference type="ARBA" id="ARBA00023002"/>
    </source>
</evidence>
<name>A0A1Y6JW98_9LACO</name>
<comment type="similarity">
    <text evidence="1">Belongs to the short-chain dehydrogenases/reductases (SDR) family.</text>
</comment>
<accession>A0A1Y6JW98</accession>
<dbReference type="RefSeq" id="WP_087741471.1">
    <property type="nucleotide sequence ID" value="NZ_JBPWQU010000003.1"/>
</dbReference>
<dbReference type="PRINTS" id="PR00080">
    <property type="entry name" value="SDRFAMILY"/>
</dbReference>